<proteinExistence type="predicted"/>
<evidence type="ECO:0000313" key="2">
    <source>
        <dbReference type="Proteomes" id="UP000287547"/>
    </source>
</evidence>
<dbReference type="AlphaFoldDB" id="A0A428ZU78"/>
<gene>
    <name evidence="1" type="ORF">DMH04_00815</name>
</gene>
<dbReference type="InterPro" id="IPR027405">
    <property type="entry name" value="YidB-like"/>
</dbReference>
<dbReference type="SUPFAM" id="SSF140804">
    <property type="entry name" value="YidB-like"/>
    <property type="match status" value="1"/>
</dbReference>
<comment type="caution">
    <text evidence="1">The sequence shown here is derived from an EMBL/GenBank/DDBJ whole genome shotgun (WGS) entry which is preliminary data.</text>
</comment>
<name>A0A428ZU78_KIBAR</name>
<reference evidence="1 2" key="1">
    <citation type="submission" date="2018-05" db="EMBL/GenBank/DDBJ databases">
        <title>Evolution of GPA BGCs.</title>
        <authorList>
            <person name="Waglechner N."/>
            <person name="Wright G.D."/>
        </authorList>
    </citation>
    <scope>NUCLEOTIDE SEQUENCE [LARGE SCALE GENOMIC DNA]</scope>
    <source>
        <strain evidence="1 2">A82846</strain>
    </source>
</reference>
<sequence>MAKRSTAMNDKLSTLLDDPEVRELIFAMASVTPPSGAPVASRLHAVLLYLAETTTKEQYGSWLSEDAVNKAITVEQVRTTIGDSAIDDLAQLMSASPGIVVWQLAAVLPDLVDAVSPGGQVVDPDRLAREIAEASADDDRSAGSFGSRVH</sequence>
<dbReference type="Pfam" id="PF20159">
    <property type="entry name" value="YidB"/>
    <property type="match status" value="1"/>
</dbReference>
<protein>
    <submittedName>
        <fullName evidence="1">Uncharacterized protein</fullName>
    </submittedName>
</protein>
<dbReference type="Gene3D" id="1.10.10.690">
    <property type="entry name" value="YidB-like"/>
    <property type="match status" value="1"/>
</dbReference>
<organism evidence="1 2">
    <name type="scientific">Kibdelosporangium aridum</name>
    <dbReference type="NCBI Taxonomy" id="2030"/>
    <lineage>
        <taxon>Bacteria</taxon>
        <taxon>Bacillati</taxon>
        <taxon>Actinomycetota</taxon>
        <taxon>Actinomycetes</taxon>
        <taxon>Pseudonocardiales</taxon>
        <taxon>Pseudonocardiaceae</taxon>
        <taxon>Kibdelosporangium</taxon>
    </lineage>
</organism>
<dbReference type="InterPro" id="IPR045372">
    <property type="entry name" value="YidB"/>
</dbReference>
<evidence type="ECO:0000313" key="1">
    <source>
        <dbReference type="EMBL" id="RSM91571.1"/>
    </source>
</evidence>
<dbReference type="Proteomes" id="UP000287547">
    <property type="component" value="Unassembled WGS sequence"/>
</dbReference>
<accession>A0A428ZU78</accession>
<dbReference type="EMBL" id="QHKI01000001">
    <property type="protein sequence ID" value="RSM91571.1"/>
    <property type="molecule type" value="Genomic_DNA"/>
</dbReference>